<evidence type="ECO:0000256" key="10">
    <source>
        <dbReference type="HAMAP-Rule" id="MF_02078"/>
    </source>
</evidence>
<evidence type="ECO:0000313" key="13">
    <source>
        <dbReference type="Proteomes" id="UP000470384"/>
    </source>
</evidence>
<dbReference type="GO" id="GO:0015648">
    <property type="term" value="F:lipid-linked peptidoglycan transporter activity"/>
    <property type="evidence" value="ECO:0007669"/>
    <property type="project" value="UniProtKB-UniRule"/>
</dbReference>
<keyword evidence="10 11" id="KW-0961">Cell wall biogenesis/degradation</keyword>
<evidence type="ECO:0000256" key="6">
    <source>
        <dbReference type="ARBA" id="ARBA00022989"/>
    </source>
</evidence>
<accession>A0A845QA68</accession>
<keyword evidence="6 10" id="KW-1133">Transmembrane helix</keyword>
<feature type="transmembrane region" description="Helical" evidence="10">
    <location>
        <begin position="159"/>
        <end position="182"/>
    </location>
</feature>
<feature type="transmembrane region" description="Helical" evidence="10">
    <location>
        <begin position="88"/>
        <end position="114"/>
    </location>
</feature>
<dbReference type="GO" id="GO:0008360">
    <property type="term" value="P:regulation of cell shape"/>
    <property type="evidence" value="ECO:0007669"/>
    <property type="project" value="UniProtKB-UniRule"/>
</dbReference>
<protein>
    <recommendedName>
        <fullName evidence="10">Probable lipid II flippase MurJ</fullName>
    </recommendedName>
</protein>
<keyword evidence="7 10" id="KW-0472">Membrane</keyword>
<feature type="transmembrane region" description="Helical" evidence="10">
    <location>
        <begin position="229"/>
        <end position="253"/>
    </location>
</feature>
<feature type="transmembrane region" description="Helical" evidence="10">
    <location>
        <begin position="26"/>
        <end position="45"/>
    </location>
</feature>
<keyword evidence="10 11" id="KW-0813">Transport</keyword>
<evidence type="ECO:0000256" key="5">
    <source>
        <dbReference type="ARBA" id="ARBA00022984"/>
    </source>
</evidence>
<comment type="pathway">
    <text evidence="10">Cell wall biogenesis; peptidoglycan biosynthesis.</text>
</comment>
<comment type="similarity">
    <text evidence="9 10 11">Belongs to the MurJ/MviN family.</text>
</comment>
<evidence type="ECO:0000256" key="11">
    <source>
        <dbReference type="PIRNR" id="PIRNR002869"/>
    </source>
</evidence>
<name>A0A845QA68_9HYPH</name>
<feature type="transmembrane region" description="Helical" evidence="10">
    <location>
        <begin position="481"/>
        <end position="501"/>
    </location>
</feature>
<dbReference type="Proteomes" id="UP000470384">
    <property type="component" value="Unassembled WGS sequence"/>
</dbReference>
<dbReference type="GO" id="GO:0005886">
    <property type="term" value="C:plasma membrane"/>
    <property type="evidence" value="ECO:0007669"/>
    <property type="project" value="UniProtKB-SubCell"/>
</dbReference>
<dbReference type="CDD" id="cd13123">
    <property type="entry name" value="MATE_MurJ_like"/>
    <property type="match status" value="1"/>
</dbReference>
<dbReference type="Pfam" id="PF03023">
    <property type="entry name" value="MurJ"/>
    <property type="match status" value="1"/>
</dbReference>
<keyword evidence="10" id="KW-0997">Cell inner membrane</keyword>
<dbReference type="NCBIfam" id="TIGR01695">
    <property type="entry name" value="murJ_mviN"/>
    <property type="match status" value="1"/>
</dbReference>
<dbReference type="PANTHER" id="PTHR47019:SF1">
    <property type="entry name" value="LIPID II FLIPPASE MURJ"/>
    <property type="match status" value="1"/>
</dbReference>
<feature type="transmembrane region" description="Helical" evidence="10">
    <location>
        <begin position="188"/>
        <end position="208"/>
    </location>
</feature>
<dbReference type="GO" id="GO:0071555">
    <property type="term" value="P:cell wall organization"/>
    <property type="evidence" value="ECO:0007669"/>
    <property type="project" value="UniProtKB-UniRule"/>
</dbReference>
<feature type="transmembrane region" description="Helical" evidence="10">
    <location>
        <begin position="447"/>
        <end position="469"/>
    </location>
</feature>
<dbReference type="OrthoDB" id="9816572at2"/>
<dbReference type="InterPro" id="IPR051050">
    <property type="entry name" value="Lipid_II_flippase_MurJ/MviN"/>
</dbReference>
<comment type="subcellular location">
    <subcellularLocation>
        <location evidence="10">Cell inner membrane</location>
        <topology evidence="10">Multi-pass membrane protein</topology>
    </subcellularLocation>
    <subcellularLocation>
        <location evidence="1">Cell membrane</location>
        <topology evidence="1">Multi-pass membrane protein</topology>
    </subcellularLocation>
</comment>
<dbReference type="EMBL" id="WXYQ01000004">
    <property type="protein sequence ID" value="NBG95086.1"/>
    <property type="molecule type" value="Genomic_DNA"/>
</dbReference>
<feature type="transmembrane region" description="Helical" evidence="10">
    <location>
        <begin position="273"/>
        <end position="291"/>
    </location>
</feature>
<evidence type="ECO:0000256" key="2">
    <source>
        <dbReference type="ARBA" id="ARBA00022475"/>
    </source>
</evidence>
<feature type="transmembrane region" description="Helical" evidence="10">
    <location>
        <begin position="382"/>
        <end position="401"/>
    </location>
</feature>
<evidence type="ECO:0000256" key="1">
    <source>
        <dbReference type="ARBA" id="ARBA00004651"/>
    </source>
</evidence>
<dbReference type="RefSeq" id="WP_160587094.1">
    <property type="nucleotide sequence ID" value="NZ_BMHN01000001.1"/>
</dbReference>
<gene>
    <name evidence="10 12" type="primary">murJ</name>
    <name evidence="12" type="ORF">GTQ45_05015</name>
</gene>
<proteinExistence type="inferred from homology"/>
<keyword evidence="4 10" id="KW-0133">Cell shape</keyword>
<evidence type="ECO:0000313" key="12">
    <source>
        <dbReference type="EMBL" id="NBG95086.1"/>
    </source>
</evidence>
<reference evidence="12 13" key="1">
    <citation type="journal article" date="2016" name="Int. J. Syst. Evol. Microbiol.">
        <title>Pyruvatibacter mobilis gen. nov., sp. nov., a marine bacterium from the culture broth of Picochlorum sp. 122.</title>
        <authorList>
            <person name="Wang G."/>
            <person name="Tang M."/>
            <person name="Wu H."/>
            <person name="Dai S."/>
            <person name="Li T."/>
            <person name="Chen C."/>
            <person name="He H."/>
            <person name="Fan J."/>
            <person name="Xiang W."/>
            <person name="Li X."/>
        </authorList>
    </citation>
    <scope>NUCLEOTIDE SEQUENCE [LARGE SCALE GENOMIC DNA]</scope>
    <source>
        <strain evidence="12 13">GYP-11</strain>
    </source>
</reference>
<feature type="transmembrane region" description="Helical" evidence="10">
    <location>
        <begin position="407"/>
        <end position="426"/>
    </location>
</feature>
<keyword evidence="2 10" id="KW-1003">Cell membrane</keyword>
<dbReference type="GO" id="GO:0034204">
    <property type="term" value="P:lipid translocation"/>
    <property type="evidence" value="ECO:0007669"/>
    <property type="project" value="TreeGrafter"/>
</dbReference>
<dbReference type="GeneID" id="300656001"/>
<dbReference type="InterPro" id="IPR004268">
    <property type="entry name" value="MurJ"/>
</dbReference>
<evidence type="ECO:0000256" key="3">
    <source>
        <dbReference type="ARBA" id="ARBA00022692"/>
    </source>
</evidence>
<dbReference type="GO" id="GO:0009252">
    <property type="term" value="P:peptidoglycan biosynthetic process"/>
    <property type="evidence" value="ECO:0007669"/>
    <property type="project" value="UniProtKB-UniRule"/>
</dbReference>
<comment type="caution">
    <text evidence="12">The sequence shown here is derived from an EMBL/GenBank/DDBJ whole genome shotgun (WGS) entry which is preliminary data.</text>
</comment>
<feature type="transmembrane region" description="Helical" evidence="10">
    <location>
        <begin position="312"/>
        <end position="331"/>
    </location>
</feature>
<dbReference type="PRINTS" id="PR01806">
    <property type="entry name" value="VIRFACTRMVIN"/>
</dbReference>
<dbReference type="UniPathway" id="UPA00219"/>
<keyword evidence="3 10" id="KW-0812">Transmembrane</keyword>
<sequence length="519" mass="54835">MNLLRAFATVGGMTMMSRVLGFVRDILIAAVLGTGPMADAFFVAFKFPNLFRRLFAEGAFNSAFVPLFAKRLEGEGEKSARQFAEEAFAVLLTTLVIVTVAAQLAMPWLMYVIAPGFADTPAKFDMAVVFTQIAFPYLLFMSLVALLSGVLNSLGKFAAAAFAPVLLNVILIATLTITAPWFANPGLALVWGVAAAGLAQFLMLAWAARRAGMLPRLRLPRLTTGVKRLVVLGIPGVIAGGIAQINLLIGTIIASLQDGAVSWLYYADRVYQLPLGVIGIAIGVVLLPDLARRLRAEDAGGALWSQNRALEFSMLLTLPATAALIAIPGPIVETLFERGAFDAADTLNTQMALAAFALGLPAFVLIKVFSPGFFARENTATPMRFAAAGIAVNITGSLILFYQVGFIGIAIATSMAAWVNAGLLWLRLRSLGHYTADERLIARLPKIILASALMGAALWAAATYAGPYAADLVSNGWTAEALGILALAILVAGGAATYALLCQLTGAATVADIKKVLQR</sequence>
<evidence type="ECO:0000256" key="9">
    <source>
        <dbReference type="ARBA" id="ARBA00061532"/>
    </source>
</evidence>
<organism evidence="12 13">
    <name type="scientific">Pyruvatibacter mobilis</name>
    <dbReference type="NCBI Taxonomy" id="1712261"/>
    <lineage>
        <taxon>Bacteria</taxon>
        <taxon>Pseudomonadati</taxon>
        <taxon>Pseudomonadota</taxon>
        <taxon>Alphaproteobacteria</taxon>
        <taxon>Hyphomicrobiales</taxon>
        <taxon>Parvibaculaceae</taxon>
        <taxon>Pyruvatibacter</taxon>
    </lineage>
</organism>
<dbReference type="PIRSF" id="PIRSF002869">
    <property type="entry name" value="MviN"/>
    <property type="match status" value="1"/>
</dbReference>
<feature type="transmembrane region" description="Helical" evidence="10">
    <location>
        <begin position="126"/>
        <end position="147"/>
    </location>
</feature>
<evidence type="ECO:0000256" key="7">
    <source>
        <dbReference type="ARBA" id="ARBA00023136"/>
    </source>
</evidence>
<feature type="transmembrane region" description="Helical" evidence="10">
    <location>
        <begin position="351"/>
        <end position="370"/>
    </location>
</feature>
<dbReference type="HAMAP" id="MF_02078">
    <property type="entry name" value="MurJ_MviN"/>
    <property type="match status" value="1"/>
</dbReference>
<evidence type="ECO:0000256" key="8">
    <source>
        <dbReference type="ARBA" id="ARBA00060041"/>
    </source>
</evidence>
<keyword evidence="13" id="KW-1185">Reference proteome</keyword>
<dbReference type="AlphaFoldDB" id="A0A845QA68"/>
<dbReference type="PANTHER" id="PTHR47019">
    <property type="entry name" value="LIPID II FLIPPASE MURJ"/>
    <property type="match status" value="1"/>
</dbReference>
<comment type="function">
    <text evidence="8 10 11">Involved in peptidoglycan biosynthesis. Transports lipid-linked peptidoglycan precursors from the inner to the outer leaflet of the cytoplasmic membrane.</text>
</comment>
<evidence type="ECO:0000256" key="4">
    <source>
        <dbReference type="ARBA" id="ARBA00022960"/>
    </source>
</evidence>
<keyword evidence="5 10" id="KW-0573">Peptidoglycan synthesis</keyword>